<dbReference type="Pfam" id="PF00512">
    <property type="entry name" value="HisKA"/>
    <property type="match status" value="1"/>
</dbReference>
<dbReference type="SMART" id="SM00388">
    <property type="entry name" value="HisKA"/>
    <property type="match status" value="1"/>
</dbReference>
<dbReference type="Gene3D" id="1.10.287.130">
    <property type="match status" value="1"/>
</dbReference>
<dbReference type="PRINTS" id="PR00344">
    <property type="entry name" value="BCTRLSENSOR"/>
</dbReference>
<dbReference type="InterPro" id="IPR036890">
    <property type="entry name" value="HATPase_C_sf"/>
</dbReference>
<dbReference type="AlphaFoldDB" id="A0A542W0H8"/>
<feature type="domain" description="Response regulatory" evidence="7">
    <location>
        <begin position="689"/>
        <end position="803"/>
    </location>
</feature>
<dbReference type="InterPro" id="IPR003661">
    <property type="entry name" value="HisK_dim/P_dom"/>
</dbReference>
<dbReference type="InterPro" id="IPR036097">
    <property type="entry name" value="HisK_dim/P_sf"/>
</dbReference>
<dbReference type="Gene3D" id="3.40.50.2300">
    <property type="match status" value="1"/>
</dbReference>
<feature type="modified residue" description="4-aspartylphosphate" evidence="4">
    <location>
        <position position="739"/>
    </location>
</feature>
<dbReference type="Proteomes" id="UP000316887">
    <property type="component" value="Unassembled WGS sequence"/>
</dbReference>
<evidence type="ECO:0000256" key="5">
    <source>
        <dbReference type="SAM" id="Phobius"/>
    </source>
</evidence>
<protein>
    <recommendedName>
        <fullName evidence="2">histidine kinase</fullName>
        <ecNumber evidence="2">2.7.13.3</ecNumber>
    </recommendedName>
</protein>
<dbReference type="RefSeq" id="WP_141919440.1">
    <property type="nucleotide sequence ID" value="NZ_VFOF01000001.1"/>
</dbReference>
<evidence type="ECO:0000259" key="6">
    <source>
        <dbReference type="PROSITE" id="PS50109"/>
    </source>
</evidence>
<dbReference type="InterPro" id="IPR001789">
    <property type="entry name" value="Sig_transdc_resp-reg_receiver"/>
</dbReference>
<dbReference type="EC" id="2.7.13.3" evidence="2"/>
<dbReference type="SMART" id="SM00448">
    <property type="entry name" value="REC"/>
    <property type="match status" value="1"/>
</dbReference>
<dbReference type="InterPro" id="IPR011006">
    <property type="entry name" value="CheY-like_superfamily"/>
</dbReference>
<dbReference type="EMBL" id="VFOF01000001">
    <property type="protein sequence ID" value="TQL17070.1"/>
    <property type="molecule type" value="Genomic_DNA"/>
</dbReference>
<dbReference type="GO" id="GO:0000155">
    <property type="term" value="F:phosphorelay sensor kinase activity"/>
    <property type="evidence" value="ECO:0007669"/>
    <property type="project" value="InterPro"/>
</dbReference>
<dbReference type="OrthoDB" id="9796100at2"/>
<keyword evidence="3 4" id="KW-0597">Phosphoprotein</keyword>
<feature type="transmembrane region" description="Helical" evidence="5">
    <location>
        <begin position="20"/>
        <end position="39"/>
    </location>
</feature>
<dbReference type="SMART" id="SM00387">
    <property type="entry name" value="HATPase_c"/>
    <property type="match status" value="1"/>
</dbReference>
<dbReference type="PANTHER" id="PTHR43065">
    <property type="entry name" value="SENSOR HISTIDINE KINASE"/>
    <property type="match status" value="1"/>
</dbReference>
<feature type="domain" description="Histidine kinase" evidence="6">
    <location>
        <begin position="440"/>
        <end position="665"/>
    </location>
</feature>
<evidence type="ECO:0000313" key="9">
    <source>
        <dbReference type="Proteomes" id="UP000316887"/>
    </source>
</evidence>
<comment type="caution">
    <text evidence="8">The sequence shown here is derived from an EMBL/GenBank/DDBJ whole genome shotgun (WGS) entry which is preliminary data.</text>
</comment>
<keyword evidence="5" id="KW-1133">Transmembrane helix</keyword>
<evidence type="ECO:0000256" key="3">
    <source>
        <dbReference type="ARBA" id="ARBA00022553"/>
    </source>
</evidence>
<dbReference type="PROSITE" id="PS50109">
    <property type="entry name" value="HIS_KIN"/>
    <property type="match status" value="1"/>
</dbReference>
<dbReference type="PANTHER" id="PTHR43065:SF42">
    <property type="entry name" value="TWO-COMPONENT SENSOR PPRA"/>
    <property type="match status" value="1"/>
</dbReference>
<keyword evidence="5" id="KW-0812">Transmembrane</keyword>
<dbReference type="SUPFAM" id="SSF47384">
    <property type="entry name" value="Homodimeric domain of signal transducing histidine kinase"/>
    <property type="match status" value="1"/>
</dbReference>
<evidence type="ECO:0000256" key="4">
    <source>
        <dbReference type="PROSITE-ProRule" id="PRU00169"/>
    </source>
</evidence>
<dbReference type="Pfam" id="PF00072">
    <property type="entry name" value="Response_reg"/>
    <property type="match status" value="1"/>
</dbReference>
<comment type="catalytic activity">
    <reaction evidence="1">
        <text>ATP + protein L-histidine = ADP + protein N-phospho-L-histidine.</text>
        <dbReference type="EC" id="2.7.13.3"/>
    </reaction>
</comment>
<dbReference type="Pfam" id="PF02518">
    <property type="entry name" value="HATPase_c"/>
    <property type="match status" value="1"/>
</dbReference>
<gene>
    <name evidence="8" type="ORF">FBY58_0630</name>
</gene>
<evidence type="ECO:0000256" key="1">
    <source>
        <dbReference type="ARBA" id="ARBA00000085"/>
    </source>
</evidence>
<organism evidence="8 9">
    <name type="scientific">Zymomonas mobilis</name>
    <dbReference type="NCBI Taxonomy" id="542"/>
    <lineage>
        <taxon>Bacteria</taxon>
        <taxon>Pseudomonadati</taxon>
        <taxon>Pseudomonadota</taxon>
        <taxon>Alphaproteobacteria</taxon>
        <taxon>Sphingomonadales</taxon>
        <taxon>Zymomonadaceae</taxon>
        <taxon>Zymomonas</taxon>
    </lineage>
</organism>
<accession>A0A542W0H8</accession>
<evidence type="ECO:0000313" key="8">
    <source>
        <dbReference type="EMBL" id="TQL17070.1"/>
    </source>
</evidence>
<keyword evidence="5" id="KW-0472">Membrane</keyword>
<dbReference type="PROSITE" id="PS50110">
    <property type="entry name" value="RESPONSE_REGULATORY"/>
    <property type="match status" value="1"/>
</dbReference>
<reference evidence="8 9" key="1">
    <citation type="submission" date="2019-06" db="EMBL/GenBank/DDBJ databases">
        <title>Genome sequencing of Zymomonas mobilis strains for genetic engineering and biofuel applications.</title>
        <authorList>
            <person name="Teravest M."/>
        </authorList>
    </citation>
    <scope>NUCLEOTIDE SEQUENCE [LARGE SCALE GENOMIC DNA]</scope>
    <source>
        <strain evidence="8 9">AN0101</strain>
    </source>
</reference>
<name>A0A542W0H8_ZYMMB</name>
<dbReference type="CDD" id="cd00082">
    <property type="entry name" value="HisKA"/>
    <property type="match status" value="1"/>
</dbReference>
<proteinExistence type="predicted"/>
<evidence type="ECO:0000259" key="7">
    <source>
        <dbReference type="PROSITE" id="PS50110"/>
    </source>
</evidence>
<evidence type="ECO:0000256" key="2">
    <source>
        <dbReference type="ARBA" id="ARBA00012438"/>
    </source>
</evidence>
<dbReference type="Gene3D" id="3.30.565.10">
    <property type="entry name" value="Histidine kinase-like ATPase, C-terminal domain"/>
    <property type="match status" value="1"/>
</dbReference>
<dbReference type="InterPro" id="IPR004358">
    <property type="entry name" value="Sig_transdc_His_kin-like_C"/>
</dbReference>
<dbReference type="InterPro" id="IPR003594">
    <property type="entry name" value="HATPase_dom"/>
</dbReference>
<keyword evidence="8" id="KW-0418">Kinase</keyword>
<feature type="transmembrane region" description="Helical" evidence="5">
    <location>
        <begin position="45"/>
        <end position="62"/>
    </location>
</feature>
<dbReference type="SUPFAM" id="SSF55874">
    <property type="entry name" value="ATPase domain of HSP90 chaperone/DNA topoisomerase II/histidine kinase"/>
    <property type="match status" value="1"/>
</dbReference>
<dbReference type="InterPro" id="IPR005467">
    <property type="entry name" value="His_kinase_dom"/>
</dbReference>
<dbReference type="SUPFAM" id="SSF52172">
    <property type="entry name" value="CheY-like"/>
    <property type="match status" value="1"/>
</dbReference>
<sequence length="807" mass="89608">MKAAIFSYLTGIKDILVSRWLVATFLILSLLAFFLFGWVLGDYRLLLLSLAAYFVITFFVVFSRRQGLGQSHIQPTEFLPDLALLHSIIDNDIAAVAVSDRSGQMLASNSLYNQWFPSLVLPDKFDLPPEAQKDFDKALRLVWRNGGASLRWQEDHHRIYSLSIRRAGVHHNYLIWRILSEHPVPEGKHVAALVEGGLGRLFAEAGIMAVLLDEEGRIVIASPVFTFRSTGQIDATIEGHDFLSFFQANRHGQFFFKNTGEKELPIRFIKIDLSSKTNIKAPFYKAFNLVLLLDEAQDGDQKGQDSLHIIGHLLPVLPYNLAVVGLDGQVLLMNPSMSSITGMSLRKFVMYPSDWVVQEDKAAVADAVRRYSSGRSLSGEISVRLIAKPEETVTLTLTGIRHLGEVAVLITLQESTTENEIKQQMAQTTRMQAIGQLAGGVAHDFNNILTAIIGYCDVMRMRHVPGDSDYDDIQQIRHNSNRAAALTRQLLAFSRQQTMRPQILQLPDVISEISNLLKRLLGEKILLTVKHGRNLGLVRADPGQLEQVIVNLAVNARDAMLERREERHLTIQTYRVTEEDSHQNRHSIPAADYTALAISDTGSGIPPEILNKIFEPFFTTKEVGKGTGLGLATVYGIVRQSGGFIFADSEAGVGTCFTIYLPIYEGELPQKEEPKQDVNTSSLVWGSGKILLVEDEETVRNVASFGLVRQGYEVLTAENGEEALSILKKNSEIDLLISDVVMPGMDGPSLGSEARKLKPNLPVLFISGYAEEQLRRSISLEHVAFLPKPFSIQDLAVAVSKVLKTST</sequence>
<keyword evidence="8" id="KW-0808">Transferase</keyword>